<reference evidence="3" key="1">
    <citation type="submission" date="2014-09" db="EMBL/GenBank/DDBJ databases">
        <authorList>
            <person name="Magalhaes I.L.F."/>
            <person name="Oliveira U."/>
            <person name="Santos F.R."/>
            <person name="Vidigal T.H.D.A."/>
            <person name="Brescovit A.D."/>
            <person name="Santos A.J."/>
        </authorList>
    </citation>
    <scope>NUCLEOTIDE SEQUENCE</scope>
    <source>
        <tissue evidence="3">Shoot tissue taken approximately 20 cm above the soil surface</tissue>
    </source>
</reference>
<dbReference type="AlphaFoldDB" id="A0A0A9CKR0"/>
<evidence type="ECO:0000313" key="3">
    <source>
        <dbReference type="EMBL" id="JAD75038.1"/>
    </source>
</evidence>
<reference evidence="3" key="2">
    <citation type="journal article" date="2015" name="Data Brief">
        <title>Shoot transcriptome of the giant reed, Arundo donax.</title>
        <authorList>
            <person name="Barrero R.A."/>
            <person name="Guerrero F.D."/>
            <person name="Moolhuijzen P."/>
            <person name="Goolsby J.A."/>
            <person name="Tidwell J."/>
            <person name="Bellgard S.E."/>
            <person name="Bellgard M.I."/>
        </authorList>
    </citation>
    <scope>NUCLEOTIDE SEQUENCE</scope>
    <source>
        <tissue evidence="3">Shoot tissue taken approximately 20 cm above the soil surface</tissue>
    </source>
</reference>
<keyword evidence="1" id="KW-0456">Lyase</keyword>
<dbReference type="InterPro" id="IPR000073">
    <property type="entry name" value="AB_hydrolase_1"/>
</dbReference>
<feature type="domain" description="AB hydrolase-1" evidence="2">
    <location>
        <begin position="136"/>
        <end position="242"/>
    </location>
</feature>
<name>A0A0A9CKR0_ARUDO</name>
<evidence type="ECO:0000259" key="2">
    <source>
        <dbReference type="Pfam" id="PF00561"/>
    </source>
</evidence>
<dbReference type="Pfam" id="PF00561">
    <property type="entry name" value="Abhydrolase_1"/>
    <property type="match status" value="1"/>
</dbReference>
<proteinExistence type="predicted"/>
<sequence>MHDKMAVISSAYESSVGLASYIQLAHYVDKQNSIVSRIKNKDTCGVASHALGTYQWLREDVSKQKLKIHITPLGGGIGASVEDAHSYLHHLNINKKKIERTYSDEKLRSYSIKVDVDECSYLVKLQEAGDRTNEKVVLLLRGFLGTSEDWVPMMKALSPRARVIAVDLPGPGETQMLQHHVGNSKQFTVTVQSVADLLLKLMCHITNGEVVVVGYSMGARIALHMALNQIHKVSGAVIISGSPGLRDEASRRHRIAIDKSRARCLLSSGLECFLETWYSGKMWASLQEHPKFDSLVRTRRKHENIKALAKVLAESSVGRQRPLWEDLKRLKKHLLIVAGEKDK</sequence>
<dbReference type="PRINTS" id="PR00111">
    <property type="entry name" value="ABHYDROLASE"/>
</dbReference>
<dbReference type="GO" id="GO:0016829">
    <property type="term" value="F:lyase activity"/>
    <property type="evidence" value="ECO:0007669"/>
    <property type="project" value="UniProtKB-KW"/>
</dbReference>
<dbReference type="InterPro" id="IPR036849">
    <property type="entry name" value="Enolase-like_C_sf"/>
</dbReference>
<organism evidence="3">
    <name type="scientific">Arundo donax</name>
    <name type="common">Giant reed</name>
    <name type="synonym">Donax arundinaceus</name>
    <dbReference type="NCBI Taxonomy" id="35708"/>
    <lineage>
        <taxon>Eukaryota</taxon>
        <taxon>Viridiplantae</taxon>
        <taxon>Streptophyta</taxon>
        <taxon>Embryophyta</taxon>
        <taxon>Tracheophyta</taxon>
        <taxon>Spermatophyta</taxon>
        <taxon>Magnoliopsida</taxon>
        <taxon>Liliopsida</taxon>
        <taxon>Poales</taxon>
        <taxon>Poaceae</taxon>
        <taxon>PACMAD clade</taxon>
        <taxon>Arundinoideae</taxon>
        <taxon>Arundineae</taxon>
        <taxon>Arundo</taxon>
    </lineage>
</organism>
<dbReference type="Gene3D" id="3.40.50.1820">
    <property type="entry name" value="alpha/beta hydrolase"/>
    <property type="match status" value="1"/>
</dbReference>
<accession>A0A0A9CKR0</accession>
<dbReference type="SUPFAM" id="SSF53474">
    <property type="entry name" value="alpha/beta-Hydrolases"/>
    <property type="match status" value="1"/>
</dbReference>
<dbReference type="PANTHER" id="PTHR42916:SF1">
    <property type="entry name" value="PROTEIN PHYLLO, CHLOROPLASTIC"/>
    <property type="match status" value="1"/>
</dbReference>
<dbReference type="EMBL" id="GBRH01222857">
    <property type="protein sequence ID" value="JAD75038.1"/>
    <property type="molecule type" value="Transcribed_RNA"/>
</dbReference>
<dbReference type="PANTHER" id="PTHR42916">
    <property type="entry name" value="2-SUCCINYL-5-ENOLPYRUVYL-6-HYDROXY-3-CYCLOHEXENE-1-CARBOXYLATE SYNTHASE"/>
    <property type="match status" value="1"/>
</dbReference>
<dbReference type="InterPro" id="IPR029058">
    <property type="entry name" value="AB_hydrolase_fold"/>
</dbReference>
<protein>
    <recommendedName>
        <fullName evidence="2">AB hydrolase-1 domain-containing protein</fullName>
    </recommendedName>
</protein>
<dbReference type="Gene3D" id="3.20.20.120">
    <property type="entry name" value="Enolase-like C-terminal domain"/>
    <property type="match status" value="1"/>
</dbReference>
<evidence type="ECO:0000256" key="1">
    <source>
        <dbReference type="ARBA" id="ARBA00023239"/>
    </source>
</evidence>